<organism evidence="2 3">
    <name type="scientific">Arthroderma otae (strain ATCC MYA-4605 / CBS 113480)</name>
    <name type="common">Microsporum canis</name>
    <dbReference type="NCBI Taxonomy" id="554155"/>
    <lineage>
        <taxon>Eukaryota</taxon>
        <taxon>Fungi</taxon>
        <taxon>Dikarya</taxon>
        <taxon>Ascomycota</taxon>
        <taxon>Pezizomycotina</taxon>
        <taxon>Eurotiomycetes</taxon>
        <taxon>Eurotiomycetidae</taxon>
        <taxon>Onygenales</taxon>
        <taxon>Arthrodermataceae</taxon>
        <taxon>Microsporum</taxon>
    </lineage>
</organism>
<dbReference type="RefSeq" id="XP_002847139.1">
    <property type="nucleotide sequence ID" value="XM_002847093.1"/>
</dbReference>
<dbReference type="GeneID" id="9223744"/>
<accession>C5FQA4</accession>
<dbReference type="HOGENOM" id="CLU_023878_0_0_1"/>
<reference evidence="3" key="1">
    <citation type="journal article" date="2012" name="MBio">
        <title>Comparative genome analysis of Trichophyton rubrum and related dermatophytes reveals candidate genes involved in infection.</title>
        <authorList>
            <person name="Martinez D.A."/>
            <person name="Oliver B.G."/>
            <person name="Graeser Y."/>
            <person name="Goldberg J.M."/>
            <person name="Li W."/>
            <person name="Martinez-Rossi N.M."/>
            <person name="Monod M."/>
            <person name="Shelest E."/>
            <person name="Barton R.C."/>
            <person name="Birch E."/>
            <person name="Brakhage A.A."/>
            <person name="Chen Z."/>
            <person name="Gurr S.J."/>
            <person name="Heiman D."/>
            <person name="Heitman J."/>
            <person name="Kosti I."/>
            <person name="Rossi A."/>
            <person name="Saif S."/>
            <person name="Samalova M."/>
            <person name="Saunders C.W."/>
            <person name="Shea T."/>
            <person name="Summerbell R.C."/>
            <person name="Xu J."/>
            <person name="Young S."/>
            <person name="Zeng Q."/>
            <person name="Birren B.W."/>
            <person name="Cuomo C.A."/>
            <person name="White T.C."/>
        </authorList>
    </citation>
    <scope>NUCLEOTIDE SEQUENCE [LARGE SCALE GENOMIC DNA]</scope>
    <source>
        <strain evidence="3">ATCC MYA-4605 / CBS 113480</strain>
    </source>
</reference>
<name>C5FQA4_ARTOC</name>
<protein>
    <submittedName>
        <fullName evidence="2">Uncharacterized protein</fullName>
    </submittedName>
</protein>
<dbReference type="OMA" id="THETEDV"/>
<sequence length="357" mass="39778">MSTASLRGRKRRAASPDDNSSSTRRVATASSTAGYNRNFQQHLVKHGIYPKGFEYSGGRKFPKPNNWEEIIERLTQPRRSLSPSRFPEQEFERFDEVDTEAYRKKNILIEVIKTIDGDTGDATCVGGDYSFANLSPLTDGLLVPARPDHFLGARPEGLKAEIRKDLKHKIVPTTSDHRPIAPNFFLQVKGLDGSLAVAFRQACYNGALGARGMHCLQSYKQEPIYDGNAYTITSTYHGGMLKLYTTHLTAPTPEHGGGPKYIMTQLKALAMTGDSEAFRKGATAYRNARDWAKEQRDKFIRSANERHAQSQSEVLSTSDEVASTPITQDDSDTNIFSFPPLPMYNCTVYICAVRPDV</sequence>
<evidence type="ECO:0000256" key="1">
    <source>
        <dbReference type="SAM" id="MobiDB-lite"/>
    </source>
</evidence>
<feature type="compositionally biased region" description="Polar residues" evidence="1">
    <location>
        <begin position="309"/>
        <end position="329"/>
    </location>
</feature>
<dbReference type="AlphaFoldDB" id="C5FQA4"/>
<evidence type="ECO:0000313" key="3">
    <source>
        <dbReference type="Proteomes" id="UP000002035"/>
    </source>
</evidence>
<dbReference type="eggNOG" id="ENOG502SJYB">
    <property type="taxonomic scope" value="Eukaryota"/>
</dbReference>
<dbReference type="OrthoDB" id="5403634at2759"/>
<dbReference type="Proteomes" id="UP000002035">
    <property type="component" value="Unassembled WGS sequence"/>
</dbReference>
<dbReference type="VEuPathDB" id="FungiDB:MCYG_04876"/>
<evidence type="ECO:0000313" key="2">
    <source>
        <dbReference type="EMBL" id="EEQ32057.1"/>
    </source>
</evidence>
<feature type="region of interest" description="Disordered" evidence="1">
    <location>
        <begin position="1"/>
        <end position="32"/>
    </location>
</feature>
<dbReference type="STRING" id="554155.C5FQA4"/>
<feature type="region of interest" description="Disordered" evidence="1">
    <location>
        <begin position="304"/>
        <end position="329"/>
    </location>
</feature>
<gene>
    <name evidence="2" type="ORF">MCYG_04876</name>
</gene>
<keyword evidence="3" id="KW-1185">Reference proteome</keyword>
<proteinExistence type="predicted"/>
<feature type="compositionally biased region" description="Low complexity" evidence="1">
    <location>
        <begin position="20"/>
        <end position="32"/>
    </location>
</feature>
<dbReference type="EMBL" id="DS995704">
    <property type="protein sequence ID" value="EEQ32057.1"/>
    <property type="molecule type" value="Genomic_DNA"/>
</dbReference>